<sequence length="380" mass="43145">MVTTSQNVADEVLCARCKEPLPLWSTEPAKEDDFNFTQPPAASSLSRTHIPDVNDEDANVLVVQDEAFPQEQQVLHTVSPVSDLVIHLPTALSTHRYLVSSQILRVVSPVWRKHLDPDSPFQKTGSEHIGGRQHIIMTLEDDDPDTLLAVLNVLHFSTENVPTLSIEFGQLKSFAVLCDKYDCVHILKPYSKAWLDQWASAVLEPGFEDWLFIAKVFKDNRNVKELERLLVGESSSLSTCGSYFLRKGTEVSTTLVPEIVLKRIMSSRERELKRQIDIWRNFLQTFVQDNVSKGCPNWDCVTLSYGNLIRSVEQSGLIKVFNLTEHWHGTIKDFEEKTGSIHLANGTRFHGYGWCPVENLNVGLRSELERSREEARLSFI</sequence>
<reference evidence="1 2" key="1">
    <citation type="submission" date="2019-10" db="EMBL/GenBank/DDBJ databases">
        <authorList>
            <person name="Palmer J.M."/>
        </authorList>
    </citation>
    <scope>NUCLEOTIDE SEQUENCE [LARGE SCALE GENOMIC DNA]</scope>
    <source>
        <strain evidence="1 2">TWF694</strain>
    </source>
</reference>
<evidence type="ECO:0008006" key="3">
    <source>
        <dbReference type="Google" id="ProtNLM"/>
    </source>
</evidence>
<organism evidence="1 2">
    <name type="scientific">Orbilia ellipsospora</name>
    <dbReference type="NCBI Taxonomy" id="2528407"/>
    <lineage>
        <taxon>Eukaryota</taxon>
        <taxon>Fungi</taxon>
        <taxon>Dikarya</taxon>
        <taxon>Ascomycota</taxon>
        <taxon>Pezizomycotina</taxon>
        <taxon>Orbiliomycetes</taxon>
        <taxon>Orbiliales</taxon>
        <taxon>Orbiliaceae</taxon>
        <taxon>Orbilia</taxon>
    </lineage>
</organism>
<dbReference type="Proteomes" id="UP001365542">
    <property type="component" value="Unassembled WGS sequence"/>
</dbReference>
<name>A0AAV9WYG3_9PEZI</name>
<accession>A0AAV9WYG3</accession>
<gene>
    <name evidence="1" type="ORF">TWF694_003419</name>
</gene>
<dbReference type="EMBL" id="JAVHJO010000013">
    <property type="protein sequence ID" value="KAK6530045.1"/>
    <property type="molecule type" value="Genomic_DNA"/>
</dbReference>
<protein>
    <recommendedName>
        <fullName evidence="3">BTB domain-containing protein</fullName>
    </recommendedName>
</protein>
<dbReference type="AlphaFoldDB" id="A0AAV9WYG3"/>
<keyword evidence="2" id="KW-1185">Reference proteome</keyword>
<evidence type="ECO:0000313" key="1">
    <source>
        <dbReference type="EMBL" id="KAK6530045.1"/>
    </source>
</evidence>
<evidence type="ECO:0000313" key="2">
    <source>
        <dbReference type="Proteomes" id="UP001365542"/>
    </source>
</evidence>
<comment type="caution">
    <text evidence="1">The sequence shown here is derived from an EMBL/GenBank/DDBJ whole genome shotgun (WGS) entry which is preliminary data.</text>
</comment>
<proteinExistence type="predicted"/>